<evidence type="ECO:0000313" key="4">
    <source>
        <dbReference type="Proteomes" id="UP000778970"/>
    </source>
</evidence>
<keyword evidence="1" id="KW-0732">Signal</keyword>
<dbReference type="InterPro" id="IPR036761">
    <property type="entry name" value="TTHA0802/YceI-like_sf"/>
</dbReference>
<comment type="caution">
    <text evidence="3">The sequence shown here is derived from an EMBL/GenBank/DDBJ whole genome shotgun (WGS) entry which is preliminary data.</text>
</comment>
<protein>
    <submittedName>
        <fullName evidence="3">Polyisoprenoid-binding protein</fullName>
    </submittedName>
</protein>
<sequence>MANRLTGIACATLTALTASVALAQQAPEWTVDPEQSRVGFIAQQSGNDVPGEFERFETTIHFDRDNLTASSVDVKIDIQSVTTGSMDRDQTIKSPNLFNAEQYPNARFQADRFRHAGGDTYIAEGELTMRGQTHPVELPFELDVTQDGDTLTATADGEVTVKRLRWGIGQGQWQDTSMVPNPVVIEIDIHATRPAGAE</sequence>
<reference evidence="3" key="1">
    <citation type="submission" date="2017-08" db="EMBL/GenBank/DDBJ databases">
        <authorList>
            <person name="Imhoff J.F."/>
            <person name="Rahn T."/>
            <person name="Kuenzel S."/>
            <person name="Neulinger S.C."/>
        </authorList>
    </citation>
    <scope>NUCLEOTIDE SEQUENCE</scope>
    <source>
        <strain evidence="3">DSM 9154</strain>
    </source>
</reference>
<evidence type="ECO:0000259" key="2">
    <source>
        <dbReference type="SMART" id="SM00867"/>
    </source>
</evidence>
<dbReference type="RefSeq" id="WP_037255435.1">
    <property type="nucleotide sequence ID" value="NZ_NRRE01000020.1"/>
</dbReference>
<reference evidence="3" key="2">
    <citation type="journal article" date="2020" name="Microorganisms">
        <title>Osmotic Adaptation and Compatible Solute Biosynthesis of Phototrophic Bacteria as Revealed from Genome Analyses.</title>
        <authorList>
            <person name="Imhoff J.F."/>
            <person name="Rahn T."/>
            <person name="Kunzel S."/>
            <person name="Keller A."/>
            <person name="Neulinger S.C."/>
        </authorList>
    </citation>
    <scope>NUCLEOTIDE SEQUENCE</scope>
    <source>
        <strain evidence="3">DSM 9154</strain>
    </source>
</reference>
<feature type="domain" description="Lipid/polyisoprenoid-binding YceI-like" evidence="2">
    <location>
        <begin position="28"/>
        <end position="192"/>
    </location>
</feature>
<organism evidence="3 4">
    <name type="scientific">Rhodovibrio salinarum</name>
    <dbReference type="NCBI Taxonomy" id="1087"/>
    <lineage>
        <taxon>Bacteria</taxon>
        <taxon>Pseudomonadati</taxon>
        <taxon>Pseudomonadota</taxon>
        <taxon>Alphaproteobacteria</taxon>
        <taxon>Rhodospirillales</taxon>
        <taxon>Rhodovibrionaceae</taxon>
        <taxon>Rhodovibrio</taxon>
    </lineage>
</organism>
<gene>
    <name evidence="3" type="ORF">CKO21_05575</name>
</gene>
<keyword evidence="4" id="KW-1185">Reference proteome</keyword>
<dbReference type="InterPro" id="IPR007372">
    <property type="entry name" value="Lipid/polyisoprenoid-bd_YceI"/>
</dbReference>
<proteinExistence type="predicted"/>
<evidence type="ECO:0000313" key="3">
    <source>
        <dbReference type="EMBL" id="MBK1696710.1"/>
    </source>
</evidence>
<dbReference type="Proteomes" id="UP000778970">
    <property type="component" value="Unassembled WGS sequence"/>
</dbReference>
<dbReference type="Gene3D" id="2.40.128.110">
    <property type="entry name" value="Lipid/polyisoprenoid-binding, YceI-like"/>
    <property type="match status" value="1"/>
</dbReference>
<dbReference type="PANTHER" id="PTHR34406:SF1">
    <property type="entry name" value="PROTEIN YCEI"/>
    <property type="match status" value="1"/>
</dbReference>
<evidence type="ECO:0000256" key="1">
    <source>
        <dbReference type="SAM" id="SignalP"/>
    </source>
</evidence>
<name>A0A934QHN6_9PROT</name>
<dbReference type="PANTHER" id="PTHR34406">
    <property type="entry name" value="PROTEIN YCEI"/>
    <property type="match status" value="1"/>
</dbReference>
<dbReference type="EMBL" id="NRRE01000020">
    <property type="protein sequence ID" value="MBK1696710.1"/>
    <property type="molecule type" value="Genomic_DNA"/>
</dbReference>
<dbReference type="AlphaFoldDB" id="A0A934QHN6"/>
<dbReference type="Pfam" id="PF04264">
    <property type="entry name" value="YceI"/>
    <property type="match status" value="1"/>
</dbReference>
<dbReference type="SMART" id="SM00867">
    <property type="entry name" value="YceI"/>
    <property type="match status" value="1"/>
</dbReference>
<feature type="chain" id="PRO_5036989525" evidence="1">
    <location>
        <begin position="24"/>
        <end position="198"/>
    </location>
</feature>
<accession>A0A934QHN6</accession>
<feature type="signal peptide" evidence="1">
    <location>
        <begin position="1"/>
        <end position="23"/>
    </location>
</feature>
<dbReference type="SUPFAM" id="SSF101874">
    <property type="entry name" value="YceI-like"/>
    <property type="match status" value="1"/>
</dbReference>